<reference evidence="2 3" key="1">
    <citation type="submission" date="2023-10" db="EMBL/GenBank/DDBJ databases">
        <title>Genomes of two closely related lineages of the louse Polyplax serrata with different host specificities.</title>
        <authorList>
            <person name="Martinu J."/>
            <person name="Tarabai H."/>
            <person name="Stefka J."/>
            <person name="Hypsa V."/>
        </authorList>
    </citation>
    <scope>NUCLEOTIDE SEQUENCE [LARGE SCALE GENOMIC DNA]</scope>
    <source>
        <strain evidence="2">HR10_N</strain>
    </source>
</reference>
<dbReference type="Proteomes" id="UP001372834">
    <property type="component" value="Unassembled WGS sequence"/>
</dbReference>
<name>A0AAN8Q3X3_POLSC</name>
<dbReference type="AlphaFoldDB" id="A0AAN8Q3X3"/>
<feature type="compositionally biased region" description="Basic and acidic residues" evidence="1">
    <location>
        <begin position="24"/>
        <end position="37"/>
    </location>
</feature>
<accession>A0AAN8Q3X3</accession>
<dbReference type="EMBL" id="JAWJWE010000004">
    <property type="protein sequence ID" value="KAK6636112.1"/>
    <property type="molecule type" value="Genomic_DNA"/>
</dbReference>
<evidence type="ECO:0000313" key="3">
    <source>
        <dbReference type="Proteomes" id="UP001372834"/>
    </source>
</evidence>
<feature type="compositionally biased region" description="Polar residues" evidence="1">
    <location>
        <begin position="109"/>
        <end position="118"/>
    </location>
</feature>
<comment type="caution">
    <text evidence="2">The sequence shown here is derived from an EMBL/GenBank/DDBJ whole genome shotgun (WGS) entry which is preliminary data.</text>
</comment>
<feature type="region of interest" description="Disordered" evidence="1">
    <location>
        <begin position="1"/>
        <end position="47"/>
    </location>
</feature>
<protein>
    <submittedName>
        <fullName evidence="2">Uncharacterized protein</fullName>
    </submittedName>
</protein>
<proteinExistence type="predicted"/>
<evidence type="ECO:0000256" key="1">
    <source>
        <dbReference type="SAM" id="MobiDB-lite"/>
    </source>
</evidence>
<gene>
    <name evidence="2" type="ORF">RUM43_009764</name>
</gene>
<feature type="compositionally biased region" description="Basic residues" evidence="1">
    <location>
        <begin position="13"/>
        <end position="23"/>
    </location>
</feature>
<evidence type="ECO:0000313" key="2">
    <source>
        <dbReference type="EMBL" id="KAK6636112.1"/>
    </source>
</evidence>
<feature type="region of interest" description="Disordered" evidence="1">
    <location>
        <begin position="70"/>
        <end position="118"/>
    </location>
</feature>
<organism evidence="2 3">
    <name type="scientific">Polyplax serrata</name>
    <name type="common">Common mouse louse</name>
    <dbReference type="NCBI Taxonomy" id="468196"/>
    <lineage>
        <taxon>Eukaryota</taxon>
        <taxon>Metazoa</taxon>
        <taxon>Ecdysozoa</taxon>
        <taxon>Arthropoda</taxon>
        <taxon>Hexapoda</taxon>
        <taxon>Insecta</taxon>
        <taxon>Pterygota</taxon>
        <taxon>Neoptera</taxon>
        <taxon>Paraneoptera</taxon>
        <taxon>Psocodea</taxon>
        <taxon>Troctomorpha</taxon>
        <taxon>Phthiraptera</taxon>
        <taxon>Anoplura</taxon>
        <taxon>Polyplacidae</taxon>
        <taxon>Polyplax</taxon>
    </lineage>
</organism>
<sequence>MERKHFLSPSTKEKRRFSYRQKRLQADCKRQQEKKILPDSPSPRRINFVHTGDKSRKILINGWHATQKKTWKKNLMKKQQAEGFGTPPTEKAPEPPRRVAMISPRGSFNKDQSPPISS</sequence>